<proteinExistence type="predicted"/>
<dbReference type="SUPFAM" id="SSF51735">
    <property type="entry name" value="NAD(P)-binding Rossmann-fold domains"/>
    <property type="match status" value="1"/>
</dbReference>
<reference evidence="2" key="1">
    <citation type="submission" date="2021-04" db="EMBL/GenBank/DDBJ databases">
        <title>Microbacterium tenobrionis sp. nov. and Microbacterium allomyrinae sp. nov., isolated from larvae of Tenobrio molitor and Allomyrina dichotoma, respectively.</title>
        <authorList>
            <person name="Lee S.D."/>
        </authorList>
    </citation>
    <scope>NUCLEOTIDE SEQUENCE</scope>
    <source>
        <strain evidence="2">BWT-G7</strain>
    </source>
</reference>
<keyword evidence="3" id="KW-1185">Reference proteome</keyword>
<feature type="domain" description="NAD(P)-binding" evidence="1">
    <location>
        <begin position="7"/>
        <end position="174"/>
    </location>
</feature>
<dbReference type="PANTHER" id="PTHR12126">
    <property type="entry name" value="NADH-UBIQUINONE OXIDOREDUCTASE 39 KDA SUBUNIT-RELATED"/>
    <property type="match status" value="1"/>
</dbReference>
<dbReference type="AlphaFoldDB" id="A0A9X1S386"/>
<dbReference type="Proteomes" id="UP001139354">
    <property type="component" value="Unassembled WGS sequence"/>
</dbReference>
<dbReference type="EMBL" id="JAGTTN010000001">
    <property type="protein sequence ID" value="MCC2031710.1"/>
    <property type="molecule type" value="Genomic_DNA"/>
</dbReference>
<accession>A0A9X1S386</accession>
<comment type="caution">
    <text evidence="2">The sequence shown here is derived from an EMBL/GenBank/DDBJ whole genome shotgun (WGS) entry which is preliminary data.</text>
</comment>
<dbReference type="RefSeq" id="WP_229383581.1">
    <property type="nucleotide sequence ID" value="NZ_JAGTTN010000001.1"/>
</dbReference>
<dbReference type="InterPro" id="IPR016040">
    <property type="entry name" value="NAD(P)-bd_dom"/>
</dbReference>
<dbReference type="PANTHER" id="PTHR12126:SF11">
    <property type="entry name" value="NADH DEHYDROGENASE [UBIQUINONE] 1 ALPHA SUBCOMPLEX SUBUNIT 9, MITOCHONDRIAL"/>
    <property type="match status" value="1"/>
</dbReference>
<evidence type="ECO:0000313" key="3">
    <source>
        <dbReference type="Proteomes" id="UP001139354"/>
    </source>
</evidence>
<dbReference type="InterPro" id="IPR036291">
    <property type="entry name" value="NAD(P)-bd_dom_sf"/>
</dbReference>
<evidence type="ECO:0000313" key="2">
    <source>
        <dbReference type="EMBL" id="MCC2031710.1"/>
    </source>
</evidence>
<dbReference type="InterPro" id="IPR051207">
    <property type="entry name" value="ComplexI_NDUFA9_subunit"/>
</dbReference>
<gene>
    <name evidence="2" type="ORF">KEC57_05870</name>
</gene>
<sequence length="247" mass="24910">MKIVVLGGTGLIGAQVVSQLRDRGHEAIAASPSTGVDSVTGAGLDAALAGADVVVDVTNAPAFDEAAVIAFFSAATANVLAAEKRAGVGHHVALSIVGVDRDPDSPGYLAGKVVQERLIHEGGVPFTIVRATQFFEFLASIADASTVAGEVRLAPATMQPVAAAAVARAVADAAVAPAAGVVEVAGPERASIPSLVGRVLVAAGDSRPIVVDESMGYFGRDVDQTSLVPVGEAIIDSVTLEEWLVAR</sequence>
<protein>
    <submittedName>
        <fullName evidence="2">NAD(P)H-binding protein</fullName>
    </submittedName>
</protein>
<evidence type="ECO:0000259" key="1">
    <source>
        <dbReference type="Pfam" id="PF13460"/>
    </source>
</evidence>
<dbReference type="Pfam" id="PF13460">
    <property type="entry name" value="NAD_binding_10"/>
    <property type="match status" value="1"/>
</dbReference>
<name>A0A9X1S386_9MICO</name>
<dbReference type="GO" id="GO:0044877">
    <property type="term" value="F:protein-containing complex binding"/>
    <property type="evidence" value="ECO:0007669"/>
    <property type="project" value="TreeGrafter"/>
</dbReference>
<dbReference type="Gene3D" id="3.40.50.720">
    <property type="entry name" value="NAD(P)-binding Rossmann-like Domain"/>
    <property type="match status" value="1"/>
</dbReference>
<organism evidence="2 3">
    <name type="scientific">Microbacterium allomyrinae</name>
    <dbReference type="NCBI Taxonomy" id="2830666"/>
    <lineage>
        <taxon>Bacteria</taxon>
        <taxon>Bacillati</taxon>
        <taxon>Actinomycetota</taxon>
        <taxon>Actinomycetes</taxon>
        <taxon>Micrococcales</taxon>
        <taxon>Microbacteriaceae</taxon>
        <taxon>Microbacterium</taxon>
    </lineage>
</organism>